<gene>
    <name evidence="7" type="ORF">IPZ78_00885</name>
</gene>
<evidence type="ECO:0000256" key="1">
    <source>
        <dbReference type="ARBA" id="ARBA00004442"/>
    </source>
</evidence>
<keyword evidence="5" id="KW-0998">Cell outer membrane</keyword>
<dbReference type="InterPro" id="IPR011990">
    <property type="entry name" value="TPR-like_helical_dom_sf"/>
</dbReference>
<keyword evidence="3" id="KW-0732">Signal</keyword>
<protein>
    <submittedName>
        <fullName evidence="7">RagB/SusD family nutrient uptake outer membrane protein</fullName>
    </submittedName>
</protein>
<dbReference type="SUPFAM" id="SSF48452">
    <property type="entry name" value="TPR-like"/>
    <property type="match status" value="1"/>
</dbReference>
<evidence type="ECO:0000256" key="5">
    <source>
        <dbReference type="ARBA" id="ARBA00023237"/>
    </source>
</evidence>
<accession>A0ABS7Z405</accession>
<evidence type="ECO:0000313" key="8">
    <source>
        <dbReference type="Proteomes" id="UP001165302"/>
    </source>
</evidence>
<dbReference type="RefSeq" id="WP_225551033.1">
    <property type="nucleotide sequence ID" value="NZ_JADEYP010000001.1"/>
</dbReference>
<sequence>MILSKHCFINWIIISFSIVLFSSSCKKAPNNSEGKTDEDKRTVYKIHGNVEKGPFVKGSSLFAFELDESYNQTGRSFRTELVDDKGRFNFDDIQLTHKYVQLSIQGGYYYDEVLGKLSTSPLTLNAIVSLDKPEESLNINVLTHLEQKRALFLIKQKGYSFEDAKQQAQKEIYDAFYIKDITAQSAETLSLISNSNNSSALLGISSTLLIMAASDNARLTELLSQISIDLEDDGVLADQLLWEIETAIQKLNPKVINDNLKKRYQQLGVQLAEFPLASVFKVELPLDYKPTGSPINIDFRDFNYDVSGIKMWFTSAQERYLSTEALLAKTAVGNYPSTYNVFYTNNVFPNNEKLLEIYEFAYRSLVELIHISENAYNSPNLEIRNYEQKFMSLIAYQYWSITNLWDNPFYYDIHNYIPLHLSKQVARSNKKEVYSKLISSLEYASNKLENIDLKYADFAKAMIAKLSLEVGDYQRALKYSILLVQSNRYELAKINDIHNTKTESIFGHNYADGLGSTYDNELKHLYAKGTYRHVVRLTEIYLIASEAYYKLNNNQEAIKMLNKLTNRDNRAAYSNSTINIHDHIINEYKIQMQNEGVYLAALRRLSSGSTLNLFKFLPIPFKILNENALAIQNSGY</sequence>
<comment type="similarity">
    <text evidence="2">Belongs to the SusD family.</text>
</comment>
<keyword evidence="4" id="KW-0472">Membrane</keyword>
<organism evidence="7 8">
    <name type="scientific">Sphingobacterium bovistauri</name>
    <dbReference type="NCBI Taxonomy" id="2781959"/>
    <lineage>
        <taxon>Bacteria</taxon>
        <taxon>Pseudomonadati</taxon>
        <taxon>Bacteroidota</taxon>
        <taxon>Sphingobacteriia</taxon>
        <taxon>Sphingobacteriales</taxon>
        <taxon>Sphingobacteriaceae</taxon>
        <taxon>Sphingobacterium</taxon>
    </lineage>
</organism>
<evidence type="ECO:0000256" key="4">
    <source>
        <dbReference type="ARBA" id="ARBA00023136"/>
    </source>
</evidence>
<evidence type="ECO:0000256" key="3">
    <source>
        <dbReference type="ARBA" id="ARBA00022729"/>
    </source>
</evidence>
<proteinExistence type="inferred from homology"/>
<evidence type="ECO:0000259" key="6">
    <source>
        <dbReference type="Pfam" id="PF07980"/>
    </source>
</evidence>
<dbReference type="PROSITE" id="PS51257">
    <property type="entry name" value="PROKAR_LIPOPROTEIN"/>
    <property type="match status" value="1"/>
</dbReference>
<dbReference type="InterPro" id="IPR012944">
    <property type="entry name" value="SusD_RagB_dom"/>
</dbReference>
<name>A0ABS7Z405_9SPHI</name>
<keyword evidence="8" id="KW-1185">Reference proteome</keyword>
<comment type="caution">
    <text evidence="7">The sequence shown here is derived from an EMBL/GenBank/DDBJ whole genome shotgun (WGS) entry which is preliminary data.</text>
</comment>
<dbReference type="Pfam" id="PF07980">
    <property type="entry name" value="SusD_RagB"/>
    <property type="match status" value="1"/>
</dbReference>
<evidence type="ECO:0000256" key="2">
    <source>
        <dbReference type="ARBA" id="ARBA00006275"/>
    </source>
</evidence>
<feature type="domain" description="RagB/SusD" evidence="6">
    <location>
        <begin position="498"/>
        <end position="604"/>
    </location>
</feature>
<dbReference type="Gene3D" id="1.25.40.390">
    <property type="match status" value="2"/>
</dbReference>
<dbReference type="EMBL" id="JADEYP010000001">
    <property type="protein sequence ID" value="MCA5003699.1"/>
    <property type="molecule type" value="Genomic_DNA"/>
</dbReference>
<comment type="subcellular location">
    <subcellularLocation>
        <location evidence="1">Cell outer membrane</location>
    </subcellularLocation>
</comment>
<reference evidence="7" key="1">
    <citation type="submission" date="2020-10" db="EMBL/GenBank/DDBJ databases">
        <authorList>
            <person name="Lu T."/>
            <person name="Wang Q."/>
            <person name="Han X."/>
        </authorList>
    </citation>
    <scope>NUCLEOTIDE SEQUENCE</scope>
    <source>
        <strain evidence="7">WQ 366</strain>
    </source>
</reference>
<dbReference type="Proteomes" id="UP001165302">
    <property type="component" value="Unassembled WGS sequence"/>
</dbReference>
<evidence type="ECO:0000313" key="7">
    <source>
        <dbReference type="EMBL" id="MCA5003699.1"/>
    </source>
</evidence>